<name>A0A6L9QFL3_9ACTN</name>
<keyword evidence="2" id="KW-1133">Transmembrane helix</keyword>
<feature type="region of interest" description="Disordered" evidence="1">
    <location>
        <begin position="47"/>
        <end position="96"/>
    </location>
</feature>
<gene>
    <name evidence="3" type="ORF">G3I70_17330</name>
</gene>
<keyword evidence="2" id="KW-0472">Membrane</keyword>
<feature type="compositionally biased region" description="Basic and acidic residues" evidence="1">
    <location>
        <begin position="86"/>
        <end position="96"/>
    </location>
</feature>
<keyword evidence="3" id="KW-0808">Transferase</keyword>
<dbReference type="AlphaFoldDB" id="A0A6L9QFL3"/>
<dbReference type="GO" id="GO:0004674">
    <property type="term" value="F:protein serine/threonine kinase activity"/>
    <property type="evidence" value="ECO:0007669"/>
    <property type="project" value="UniProtKB-KW"/>
</dbReference>
<protein>
    <submittedName>
        <fullName evidence="3">Serine/threonine protein kinase</fullName>
    </submittedName>
</protein>
<dbReference type="Gene3D" id="2.60.120.260">
    <property type="entry name" value="Galactose-binding domain-like"/>
    <property type="match status" value="1"/>
</dbReference>
<accession>A0A6L9QFL3</accession>
<dbReference type="InterPro" id="IPR008979">
    <property type="entry name" value="Galactose-bd-like_sf"/>
</dbReference>
<evidence type="ECO:0000256" key="2">
    <source>
        <dbReference type="SAM" id="Phobius"/>
    </source>
</evidence>
<proteinExistence type="predicted"/>
<feature type="non-terminal residue" evidence="3">
    <location>
        <position position="1"/>
    </location>
</feature>
<organism evidence="3 4">
    <name type="scientific">Actinomadura bangladeshensis</name>
    <dbReference type="NCBI Taxonomy" id="453573"/>
    <lineage>
        <taxon>Bacteria</taxon>
        <taxon>Bacillati</taxon>
        <taxon>Actinomycetota</taxon>
        <taxon>Actinomycetes</taxon>
        <taxon>Streptosporangiales</taxon>
        <taxon>Thermomonosporaceae</taxon>
        <taxon>Actinomadura</taxon>
    </lineage>
</organism>
<feature type="transmembrane region" description="Helical" evidence="2">
    <location>
        <begin position="21"/>
        <end position="41"/>
    </location>
</feature>
<keyword evidence="2" id="KW-0812">Transmembrane</keyword>
<dbReference type="Pfam" id="PF22633">
    <property type="entry name" value="F5_F8_type_C_2"/>
    <property type="match status" value="1"/>
</dbReference>
<comment type="caution">
    <text evidence="3">The sequence shown here is derived from an EMBL/GenBank/DDBJ whole genome shotgun (WGS) entry which is preliminary data.</text>
</comment>
<evidence type="ECO:0000256" key="1">
    <source>
        <dbReference type="SAM" id="MobiDB-lite"/>
    </source>
</evidence>
<dbReference type="Proteomes" id="UP000475532">
    <property type="component" value="Unassembled WGS sequence"/>
</dbReference>
<reference evidence="3 4" key="1">
    <citation type="submission" date="2020-01" db="EMBL/GenBank/DDBJ databases">
        <title>Insect and environment-associated Actinomycetes.</title>
        <authorList>
            <person name="Currrie C."/>
            <person name="Chevrette M."/>
            <person name="Carlson C."/>
            <person name="Stubbendieck R."/>
            <person name="Wendt-Pienkowski E."/>
        </authorList>
    </citation>
    <scope>NUCLEOTIDE SEQUENCE [LARGE SCALE GENOMIC DNA]</scope>
    <source>
        <strain evidence="3 4">SID10258</strain>
    </source>
</reference>
<sequence>TSTRTAPAHGPGAPKRPANRALLGIAAAALTVIVGIGAWVLTGTGGDNGSGDGGAVDPTKSSAPPKPSATQLTVQEAEGVDPAGDDGGKGKEKGRLAIDGKAGSTWRSSYYTSAEFGNLKKGLGLLLDLGKSAKIKEVKADLPESAGATIQLKIGDSPDPDGMRKVQTITTTGSGTTSIQLPQATTGRYVLLWFTKLSHGTDGQFRAEVSEVSVLGSAS</sequence>
<keyword evidence="3" id="KW-0723">Serine/threonine-protein kinase</keyword>
<evidence type="ECO:0000313" key="3">
    <source>
        <dbReference type="EMBL" id="NEA24240.1"/>
    </source>
</evidence>
<dbReference type="EMBL" id="JAAGLI010000429">
    <property type="protein sequence ID" value="NEA24240.1"/>
    <property type="molecule type" value="Genomic_DNA"/>
</dbReference>
<dbReference type="SUPFAM" id="SSF49785">
    <property type="entry name" value="Galactose-binding domain-like"/>
    <property type="match status" value="1"/>
</dbReference>
<evidence type="ECO:0000313" key="4">
    <source>
        <dbReference type="Proteomes" id="UP000475532"/>
    </source>
</evidence>
<keyword evidence="3" id="KW-0418">Kinase</keyword>